<name>A0A8X8X0W4_SALSN</name>
<proteinExistence type="predicted"/>
<evidence type="ECO:0000313" key="2">
    <source>
        <dbReference type="EMBL" id="KAG6403608.1"/>
    </source>
</evidence>
<keyword evidence="1" id="KW-0732">Signal</keyword>
<dbReference type="Proteomes" id="UP000298416">
    <property type="component" value="Unassembled WGS sequence"/>
</dbReference>
<reference evidence="2" key="1">
    <citation type="submission" date="2018-01" db="EMBL/GenBank/DDBJ databases">
        <authorList>
            <person name="Mao J.F."/>
        </authorList>
    </citation>
    <scope>NUCLEOTIDE SEQUENCE</scope>
    <source>
        <strain evidence="2">Huo1</strain>
        <tissue evidence="2">Leaf</tissue>
    </source>
</reference>
<gene>
    <name evidence="2" type="ORF">SASPL_135834</name>
</gene>
<feature type="chain" id="PRO_5036442350" description="Glutamate receptor, ionotropic, plant" evidence="1">
    <location>
        <begin position="33"/>
        <end position="215"/>
    </location>
</feature>
<dbReference type="AlphaFoldDB" id="A0A8X8X0W4"/>
<organism evidence="2">
    <name type="scientific">Salvia splendens</name>
    <name type="common">Scarlet sage</name>
    <dbReference type="NCBI Taxonomy" id="180675"/>
    <lineage>
        <taxon>Eukaryota</taxon>
        <taxon>Viridiplantae</taxon>
        <taxon>Streptophyta</taxon>
        <taxon>Embryophyta</taxon>
        <taxon>Tracheophyta</taxon>
        <taxon>Spermatophyta</taxon>
        <taxon>Magnoliopsida</taxon>
        <taxon>eudicotyledons</taxon>
        <taxon>Gunneridae</taxon>
        <taxon>Pentapetalae</taxon>
        <taxon>asterids</taxon>
        <taxon>lamiids</taxon>
        <taxon>Lamiales</taxon>
        <taxon>Lamiaceae</taxon>
        <taxon>Nepetoideae</taxon>
        <taxon>Mentheae</taxon>
        <taxon>Salviinae</taxon>
        <taxon>Salvia</taxon>
        <taxon>Salvia subgen. Calosphace</taxon>
        <taxon>core Calosphace</taxon>
    </lineage>
</organism>
<comment type="caution">
    <text evidence="2">The sequence shown here is derived from an EMBL/GenBank/DDBJ whole genome shotgun (WGS) entry which is preliminary data.</text>
</comment>
<feature type="signal peptide" evidence="1">
    <location>
        <begin position="1"/>
        <end position="32"/>
    </location>
</feature>
<sequence>MAMLNNIINYSHLFTIHILILFLLFDSYTTSAAENGTSERARPSTIPIGVVLDTNSPMGSMVDLCMKMAVEDFYKKHLNYATRLQLHTRNADTILDANFAGMFQLQVKVGGDLRPLATVLEESYGISASSTVSSSFNLSGLHELQFLRRSSSATKLVEFWRSIGGGEQSEAGRRMWRWRRVYIWCSVASYYWFQNKMASLVDRIWSSSQTSFKIN</sequence>
<reference evidence="2" key="2">
    <citation type="submission" date="2020-08" db="EMBL/GenBank/DDBJ databases">
        <title>Plant Genome Project.</title>
        <authorList>
            <person name="Zhang R.-G."/>
        </authorList>
    </citation>
    <scope>NUCLEOTIDE SEQUENCE</scope>
    <source>
        <strain evidence="2">Huo1</strain>
        <tissue evidence="2">Leaf</tissue>
    </source>
</reference>
<dbReference type="EMBL" id="PNBA02000013">
    <property type="protein sequence ID" value="KAG6403608.1"/>
    <property type="molecule type" value="Genomic_DNA"/>
</dbReference>
<evidence type="ECO:0008006" key="4">
    <source>
        <dbReference type="Google" id="ProtNLM"/>
    </source>
</evidence>
<accession>A0A8X8X0W4</accession>
<evidence type="ECO:0000256" key="1">
    <source>
        <dbReference type="SAM" id="SignalP"/>
    </source>
</evidence>
<protein>
    <recommendedName>
        <fullName evidence="4">Glutamate receptor, ionotropic, plant</fullName>
    </recommendedName>
</protein>
<evidence type="ECO:0000313" key="3">
    <source>
        <dbReference type="Proteomes" id="UP000298416"/>
    </source>
</evidence>
<keyword evidence="3" id="KW-1185">Reference proteome</keyword>